<sequence length="35" mass="4195">MYSMSYSICLAIIKKRLKITKKPQKKGTLYTVRRF</sequence>
<dbReference type="EMBL" id="NNAY01000284">
    <property type="protein sequence ID" value="OXU29500.1"/>
    <property type="molecule type" value="Genomic_DNA"/>
</dbReference>
<comment type="caution">
    <text evidence="1">The sequence shown here is derived from an EMBL/GenBank/DDBJ whole genome shotgun (WGS) entry which is preliminary data.</text>
</comment>
<protein>
    <submittedName>
        <fullName evidence="1">Uncharacterized protein</fullName>
    </submittedName>
</protein>
<evidence type="ECO:0000313" key="2">
    <source>
        <dbReference type="Proteomes" id="UP000215335"/>
    </source>
</evidence>
<name>A0A232FG51_9HYME</name>
<reference evidence="1 2" key="1">
    <citation type="journal article" date="2017" name="Curr. Biol.">
        <title>The Evolution of Venom by Co-option of Single-Copy Genes.</title>
        <authorList>
            <person name="Martinson E.O."/>
            <person name="Mrinalini"/>
            <person name="Kelkar Y.D."/>
            <person name="Chang C.H."/>
            <person name="Werren J.H."/>
        </authorList>
    </citation>
    <scope>NUCLEOTIDE SEQUENCE [LARGE SCALE GENOMIC DNA]</scope>
    <source>
        <strain evidence="1 2">Alberta</strain>
        <tissue evidence="1">Whole body</tissue>
    </source>
</reference>
<gene>
    <name evidence="1" type="ORF">TSAR_010103</name>
</gene>
<proteinExistence type="predicted"/>
<dbReference type="AlphaFoldDB" id="A0A232FG51"/>
<keyword evidence="2" id="KW-1185">Reference proteome</keyword>
<organism evidence="1 2">
    <name type="scientific">Trichomalopsis sarcophagae</name>
    <dbReference type="NCBI Taxonomy" id="543379"/>
    <lineage>
        <taxon>Eukaryota</taxon>
        <taxon>Metazoa</taxon>
        <taxon>Ecdysozoa</taxon>
        <taxon>Arthropoda</taxon>
        <taxon>Hexapoda</taxon>
        <taxon>Insecta</taxon>
        <taxon>Pterygota</taxon>
        <taxon>Neoptera</taxon>
        <taxon>Endopterygota</taxon>
        <taxon>Hymenoptera</taxon>
        <taxon>Apocrita</taxon>
        <taxon>Proctotrupomorpha</taxon>
        <taxon>Chalcidoidea</taxon>
        <taxon>Pteromalidae</taxon>
        <taxon>Pteromalinae</taxon>
        <taxon>Trichomalopsis</taxon>
    </lineage>
</organism>
<accession>A0A232FG51</accession>
<evidence type="ECO:0000313" key="1">
    <source>
        <dbReference type="EMBL" id="OXU29500.1"/>
    </source>
</evidence>
<dbReference type="Proteomes" id="UP000215335">
    <property type="component" value="Unassembled WGS sequence"/>
</dbReference>